<proteinExistence type="predicted"/>
<feature type="transmembrane region" description="Helical" evidence="2">
    <location>
        <begin position="6"/>
        <end position="26"/>
    </location>
</feature>
<protein>
    <recommendedName>
        <fullName evidence="5">Secreted protein</fullName>
    </recommendedName>
</protein>
<dbReference type="EMBL" id="BOSE01000010">
    <property type="protein sequence ID" value="GIP18707.1"/>
    <property type="molecule type" value="Genomic_DNA"/>
</dbReference>
<dbReference type="Proteomes" id="UP000683139">
    <property type="component" value="Unassembled WGS sequence"/>
</dbReference>
<keyword evidence="2" id="KW-0472">Membrane</keyword>
<evidence type="ECO:0000313" key="4">
    <source>
        <dbReference type="Proteomes" id="UP000683139"/>
    </source>
</evidence>
<gene>
    <name evidence="3" type="ORF">J40TS1_43490</name>
</gene>
<comment type="caution">
    <text evidence="3">The sequence shown here is derived from an EMBL/GenBank/DDBJ whole genome shotgun (WGS) entry which is preliminary data.</text>
</comment>
<evidence type="ECO:0000256" key="1">
    <source>
        <dbReference type="SAM" id="MobiDB-lite"/>
    </source>
</evidence>
<evidence type="ECO:0008006" key="5">
    <source>
        <dbReference type="Google" id="ProtNLM"/>
    </source>
</evidence>
<reference evidence="3" key="1">
    <citation type="submission" date="2021-03" db="EMBL/GenBank/DDBJ databases">
        <title>Antimicrobial resistance genes in bacteria isolated from Japanese honey, and their potential for conferring macrolide and lincosamide resistance in the American foulbrood pathogen Paenibacillus larvae.</title>
        <authorList>
            <person name="Okamoto M."/>
            <person name="Kumagai M."/>
            <person name="Kanamori H."/>
            <person name="Takamatsu D."/>
        </authorList>
    </citation>
    <scope>NUCLEOTIDE SEQUENCE</scope>
    <source>
        <strain evidence="3">J40TS1</strain>
    </source>
</reference>
<keyword evidence="4" id="KW-1185">Reference proteome</keyword>
<sequence length="305" mass="33974">MKKSTLIWAASAIVYLGVVIAGYSVYASMQGDKGERGNEHGADEHAANEHAAALDDHIASDDQAADNSHSVDEHNNEHNNEHSAQHSEHSHDGNQASEVAANISYADGEIAIELKDKNNAMPQLELSHEKLMHLIVVSSDLQQYYHLHPQEQQDGIFVQQLELPDNAYRAFVDIKPVGLSYAVQPLELHIGEAHQPQASELAPDREWIKTVNGQAVELKPQAFEVDQPISLEFHIKDATPERYLGALGHVVILDEKAERFIHVHPAAEDQTIFATEFSEPGLYKLWAEFQFNGVVNVYPYVIEVK</sequence>
<feature type="compositionally biased region" description="Basic and acidic residues" evidence="1">
    <location>
        <begin position="69"/>
        <end position="92"/>
    </location>
</feature>
<feature type="region of interest" description="Disordered" evidence="1">
    <location>
        <begin position="62"/>
        <end position="95"/>
    </location>
</feature>
<evidence type="ECO:0000256" key="2">
    <source>
        <dbReference type="SAM" id="Phobius"/>
    </source>
</evidence>
<dbReference type="AlphaFoldDB" id="A0A919YQA8"/>
<accession>A0A919YQA8</accession>
<name>A0A919YQA8_9BACL</name>
<dbReference type="RefSeq" id="WP_213519368.1">
    <property type="nucleotide sequence ID" value="NZ_BOSE01000010.1"/>
</dbReference>
<keyword evidence="2" id="KW-1133">Transmembrane helix</keyword>
<organism evidence="3 4">
    <name type="scientific">Paenibacillus montaniterrae</name>
    <dbReference type="NCBI Taxonomy" id="429341"/>
    <lineage>
        <taxon>Bacteria</taxon>
        <taxon>Bacillati</taxon>
        <taxon>Bacillota</taxon>
        <taxon>Bacilli</taxon>
        <taxon>Bacillales</taxon>
        <taxon>Paenibacillaceae</taxon>
        <taxon>Paenibacillus</taxon>
    </lineage>
</organism>
<keyword evidence="2" id="KW-0812">Transmembrane</keyword>
<evidence type="ECO:0000313" key="3">
    <source>
        <dbReference type="EMBL" id="GIP18707.1"/>
    </source>
</evidence>